<dbReference type="InterPro" id="IPR016120">
    <property type="entry name" value="Sig_transdc_His_kin_SpoOB"/>
</dbReference>
<keyword evidence="3 5" id="KW-0418">Kinase</keyword>
<evidence type="ECO:0000313" key="6">
    <source>
        <dbReference type="Proteomes" id="UP000045545"/>
    </source>
</evidence>
<dbReference type="GO" id="GO:0000155">
    <property type="term" value="F:phosphorelay sensor kinase activity"/>
    <property type="evidence" value="ECO:0007669"/>
    <property type="project" value="InterPro"/>
</dbReference>
<dbReference type="InterPro" id="IPR039506">
    <property type="entry name" value="SPOB_a"/>
</dbReference>
<organism evidence="5 6">
    <name type="scientific">Syntrophomonas zehnderi OL-4</name>
    <dbReference type="NCBI Taxonomy" id="690567"/>
    <lineage>
        <taxon>Bacteria</taxon>
        <taxon>Bacillati</taxon>
        <taxon>Bacillota</taxon>
        <taxon>Clostridia</taxon>
        <taxon>Eubacteriales</taxon>
        <taxon>Syntrophomonadaceae</taxon>
        <taxon>Syntrophomonas</taxon>
    </lineage>
</organism>
<dbReference type="AlphaFoldDB" id="A0A0E3W3G0"/>
<sequence length="151" mass="17422">MDAEQMVGLLRRMRHDFANHLQVISGYIDLGLEKRLAGYVSAIIAELNQERIIFESLNAEAALYFYEQLLMVKDLGIILTYEDLEITSLEMMKEHNEPFHSIAAMQTELNFKGDDETVVYLSIYEQAPGIDLLFSCEDWEENPRKISLAKE</sequence>
<feature type="domain" description="SpoOB alpha-helical" evidence="4">
    <location>
        <begin position="2"/>
        <end position="54"/>
    </location>
</feature>
<dbReference type="STRING" id="690567.1896"/>
<keyword evidence="6" id="KW-1185">Reference proteome</keyword>
<dbReference type="Pfam" id="PF14689">
    <property type="entry name" value="SPOB_a"/>
    <property type="match status" value="1"/>
</dbReference>
<dbReference type="SUPFAM" id="SSF55890">
    <property type="entry name" value="Sporulation response regulatory protein Spo0B"/>
    <property type="match status" value="1"/>
</dbReference>
<evidence type="ECO:0000256" key="3">
    <source>
        <dbReference type="ARBA" id="ARBA00022777"/>
    </source>
</evidence>
<protein>
    <submittedName>
        <fullName evidence="5">Signal transduction histidine kinase, sporulation regulator SpoOB</fullName>
    </submittedName>
</protein>
<dbReference type="Gene3D" id="1.10.287.130">
    <property type="match status" value="1"/>
</dbReference>
<evidence type="ECO:0000256" key="2">
    <source>
        <dbReference type="ARBA" id="ARBA00022679"/>
    </source>
</evidence>
<keyword evidence="1" id="KW-0597">Phosphoprotein</keyword>
<dbReference type="RefSeq" id="WP_046498140.1">
    <property type="nucleotide sequence ID" value="NZ_CGIH01000031.1"/>
</dbReference>
<dbReference type="Proteomes" id="UP000045545">
    <property type="component" value="Unassembled WGS sequence"/>
</dbReference>
<name>A0A0E3W3G0_9FIRM</name>
<proteinExistence type="predicted"/>
<reference evidence="5 6" key="1">
    <citation type="submission" date="2015-03" db="EMBL/GenBank/DDBJ databases">
        <authorList>
            <person name="Murphy D."/>
        </authorList>
    </citation>
    <scope>NUCLEOTIDE SEQUENCE [LARGE SCALE GENOMIC DNA]</scope>
    <source>
        <strain evidence="5 6">OL-4</strain>
    </source>
</reference>
<keyword evidence="2" id="KW-0808">Transferase</keyword>
<dbReference type="EMBL" id="CGIH01000031">
    <property type="protein sequence ID" value="CFX80145.1"/>
    <property type="molecule type" value="Genomic_DNA"/>
</dbReference>
<evidence type="ECO:0000256" key="1">
    <source>
        <dbReference type="ARBA" id="ARBA00022553"/>
    </source>
</evidence>
<accession>A0A0E3W3G0</accession>
<evidence type="ECO:0000313" key="5">
    <source>
        <dbReference type="EMBL" id="CFX80145.1"/>
    </source>
</evidence>
<gene>
    <name evidence="5" type="ORF">1896</name>
</gene>
<evidence type="ECO:0000259" key="4">
    <source>
        <dbReference type="Pfam" id="PF14689"/>
    </source>
</evidence>